<evidence type="ECO:0000256" key="1">
    <source>
        <dbReference type="ARBA" id="ARBA00022723"/>
    </source>
</evidence>
<keyword evidence="3 5" id="KW-0378">Hydrolase</keyword>
<dbReference type="PANTHER" id="PTHR35795:SF1">
    <property type="entry name" value="BIS(5'-NUCLEOSYL)-TETRAPHOSPHATASE, SYMMETRICAL"/>
    <property type="match status" value="1"/>
</dbReference>
<protein>
    <submittedName>
        <fullName evidence="5">Putative HD superfamily hydrolase of NAD metabolism</fullName>
    </submittedName>
</protein>
<dbReference type="NCBIfam" id="TIGR00488">
    <property type="entry name" value="bis(5'-nucleosyl)-tetraphosphatase (symmetrical) YqeK"/>
    <property type="match status" value="1"/>
</dbReference>
<name>A0A1M7T5D8_FERGO</name>
<accession>A0A1M7T5D8</accession>
<keyword evidence="2" id="KW-0547">Nucleotide-binding</keyword>
<evidence type="ECO:0000256" key="3">
    <source>
        <dbReference type="ARBA" id="ARBA00022801"/>
    </source>
</evidence>
<dbReference type="GO" id="GO:0016787">
    <property type="term" value="F:hydrolase activity"/>
    <property type="evidence" value="ECO:0007669"/>
    <property type="project" value="UniProtKB-KW"/>
</dbReference>
<evidence type="ECO:0000313" key="6">
    <source>
        <dbReference type="Proteomes" id="UP000184207"/>
    </source>
</evidence>
<evidence type="ECO:0000256" key="2">
    <source>
        <dbReference type="ARBA" id="ARBA00022741"/>
    </source>
</evidence>
<dbReference type="Proteomes" id="UP000184207">
    <property type="component" value="Unassembled WGS sequence"/>
</dbReference>
<reference evidence="6" key="1">
    <citation type="submission" date="2016-12" db="EMBL/GenBank/DDBJ databases">
        <authorList>
            <person name="Varghese N."/>
            <person name="Submissions S."/>
        </authorList>
    </citation>
    <scope>NUCLEOTIDE SEQUENCE [LARGE SCALE GENOMIC DNA]</scope>
    <source>
        <strain evidence="6">DSM 13020</strain>
    </source>
</reference>
<evidence type="ECO:0000313" key="5">
    <source>
        <dbReference type="EMBL" id="SHN65888.1"/>
    </source>
</evidence>
<dbReference type="InterPro" id="IPR051094">
    <property type="entry name" value="Diverse_Catalytic_Enzymes"/>
</dbReference>
<dbReference type="STRING" id="1121883.SAMN02745226_01556"/>
<dbReference type="OrthoDB" id="46240at2"/>
<organism evidence="5 6">
    <name type="scientific">Fervidobacterium gondwanense DSM 13020</name>
    <dbReference type="NCBI Taxonomy" id="1121883"/>
    <lineage>
        <taxon>Bacteria</taxon>
        <taxon>Thermotogati</taxon>
        <taxon>Thermotogota</taxon>
        <taxon>Thermotogae</taxon>
        <taxon>Thermotogales</taxon>
        <taxon>Fervidobacteriaceae</taxon>
        <taxon>Fervidobacterium</taxon>
    </lineage>
</organism>
<dbReference type="SUPFAM" id="SSF109604">
    <property type="entry name" value="HD-domain/PDEase-like"/>
    <property type="match status" value="1"/>
</dbReference>
<dbReference type="AlphaFoldDB" id="A0A1M7T5D8"/>
<gene>
    <name evidence="5" type="ORF">SAMN02745226_01556</name>
</gene>
<dbReference type="RefSeq" id="WP_084634411.1">
    <property type="nucleotide sequence ID" value="NZ_FRDJ01000009.1"/>
</dbReference>
<dbReference type="Gene3D" id="1.10.3210.10">
    <property type="entry name" value="Hypothetical protein af1432"/>
    <property type="match status" value="1"/>
</dbReference>
<dbReference type="InterPro" id="IPR006674">
    <property type="entry name" value="HD_domain"/>
</dbReference>
<dbReference type="InterPro" id="IPR005249">
    <property type="entry name" value="YqeK"/>
</dbReference>
<keyword evidence="6" id="KW-1185">Reference proteome</keyword>
<dbReference type="GO" id="GO:0000166">
    <property type="term" value="F:nucleotide binding"/>
    <property type="evidence" value="ECO:0007669"/>
    <property type="project" value="UniProtKB-KW"/>
</dbReference>
<dbReference type="Pfam" id="PF01966">
    <property type="entry name" value="HD"/>
    <property type="match status" value="1"/>
</dbReference>
<sequence>MDLELVIKDLGNLVSKLVLPERKPHVDGVVDFCRRLSKRYNVDSKILEIMALAHDVFRDVEATTLMRMARAYNIQITELHQKKPILLHGLVAAEFIKSKYGITDEDVLLGVAYHTSGHPNFGTYSKMLALADSLEFTRVYDKVNQLRELAFYDMEIAYKEVIRNKIVYAVNYNLYVLPYTLETWNNLVEGGNS</sequence>
<feature type="domain" description="HD" evidence="4">
    <location>
        <begin position="25"/>
        <end position="135"/>
    </location>
</feature>
<proteinExistence type="predicted"/>
<evidence type="ECO:0000259" key="4">
    <source>
        <dbReference type="Pfam" id="PF01966"/>
    </source>
</evidence>
<dbReference type="PANTHER" id="PTHR35795">
    <property type="entry name" value="SLR1885 PROTEIN"/>
    <property type="match status" value="1"/>
</dbReference>
<keyword evidence="1" id="KW-0479">Metal-binding</keyword>
<dbReference type="EMBL" id="FRDJ01000009">
    <property type="protein sequence ID" value="SHN65888.1"/>
    <property type="molecule type" value="Genomic_DNA"/>
</dbReference>
<dbReference type="GO" id="GO:0046872">
    <property type="term" value="F:metal ion binding"/>
    <property type="evidence" value="ECO:0007669"/>
    <property type="project" value="UniProtKB-KW"/>
</dbReference>